<name>A0ACC2A8C8_DIPCM</name>
<protein>
    <submittedName>
        <fullName evidence="1">Uncharacterized protein</fullName>
    </submittedName>
</protein>
<gene>
    <name evidence="1" type="ORF">O6H91_23G016000</name>
</gene>
<evidence type="ECO:0000313" key="2">
    <source>
        <dbReference type="Proteomes" id="UP001162992"/>
    </source>
</evidence>
<organism evidence="1 2">
    <name type="scientific">Diphasiastrum complanatum</name>
    <name type="common">Issler's clubmoss</name>
    <name type="synonym">Lycopodium complanatum</name>
    <dbReference type="NCBI Taxonomy" id="34168"/>
    <lineage>
        <taxon>Eukaryota</taxon>
        <taxon>Viridiplantae</taxon>
        <taxon>Streptophyta</taxon>
        <taxon>Embryophyta</taxon>
        <taxon>Tracheophyta</taxon>
        <taxon>Lycopodiopsida</taxon>
        <taxon>Lycopodiales</taxon>
        <taxon>Lycopodiaceae</taxon>
        <taxon>Lycopodioideae</taxon>
        <taxon>Diphasiastrum</taxon>
    </lineage>
</organism>
<accession>A0ACC2A8C8</accession>
<dbReference type="Proteomes" id="UP001162992">
    <property type="component" value="Chromosome 23"/>
</dbReference>
<keyword evidence="2" id="KW-1185">Reference proteome</keyword>
<evidence type="ECO:0000313" key="1">
    <source>
        <dbReference type="EMBL" id="KAJ7513818.1"/>
    </source>
</evidence>
<proteinExistence type="predicted"/>
<reference evidence="2" key="1">
    <citation type="journal article" date="2024" name="Proc. Natl. Acad. Sci. U.S.A.">
        <title>Extraordinary preservation of gene collinearity over three hundred million years revealed in homosporous lycophytes.</title>
        <authorList>
            <person name="Li C."/>
            <person name="Wickell D."/>
            <person name="Kuo L.Y."/>
            <person name="Chen X."/>
            <person name="Nie B."/>
            <person name="Liao X."/>
            <person name="Peng D."/>
            <person name="Ji J."/>
            <person name="Jenkins J."/>
            <person name="Williams M."/>
            <person name="Shu S."/>
            <person name="Plott C."/>
            <person name="Barry K."/>
            <person name="Rajasekar S."/>
            <person name="Grimwood J."/>
            <person name="Han X."/>
            <person name="Sun S."/>
            <person name="Hou Z."/>
            <person name="He W."/>
            <person name="Dai G."/>
            <person name="Sun C."/>
            <person name="Schmutz J."/>
            <person name="Leebens-Mack J.H."/>
            <person name="Li F.W."/>
            <person name="Wang L."/>
        </authorList>
    </citation>
    <scope>NUCLEOTIDE SEQUENCE [LARGE SCALE GENOMIC DNA]</scope>
    <source>
        <strain evidence="2">cv. PW_Plant_1</strain>
    </source>
</reference>
<dbReference type="EMBL" id="CM055114">
    <property type="protein sequence ID" value="KAJ7513818.1"/>
    <property type="molecule type" value="Genomic_DNA"/>
</dbReference>
<sequence length="699" mass="77912">MVVIANPFSDWTDFPRGLQVLLVSKDITHNTHVRVSLERCHYIAFGRWDDSLRSSPYLHVLRFQAVTTLRRGEDAVAALQNTKSTFHLALVEATKDDEFEGFQFLKAAGDLPTIMMTETENMAIIMEGIALGAADFLQKPVTEEKLRNIWQHLARKAFIAGGQKIRECPKQPDFGDCLCQSMQEAYSEAQDSSTHDALKHEHSGRHANNDKTIRAVKQLSCEKLPTPLRPQIEQLVRVSSCEDMLDLSPMSDRLSEVRLEIEDIKREVDASTQESLYSELKFEDYTCSKVEFDDSFNDIAISNGMILHGDEGPDTEINANMFVGLPDSDSDSALDFNFELLDCSQFQDAENEEEEDFLVSELVKVEEDSFGADMLDCFLQSPPHDGEGTKEKKVDQIKSERNGKGAKSFMGRKKMKVDWTAELHHKFVQAVEQLGVEKAIPSKILELMGVKCLTRHNIASHLQKYRSNRKHHLYRESRAAIWRNGRSSDSSLWTGTKRDGTPLLPSHKSNLAPIQPRLPVAMYPVQPTGFPRPPLHVWGHPTMDHSSVHMWHQPPMNAPTAWRSSDGTIWQHPAASFDGWVPTSPAPGAPCLPHPLMKVPLAPISHVIQVGVPVIPGEEESMLDYPADSAESEMSVGAGAATLEKPSILHPPKEVVDAVINEALRNPITLPLGLKPPSMESVMAELQKQGISGIGRSPP</sequence>
<comment type="caution">
    <text evidence="1">The sequence shown here is derived from an EMBL/GenBank/DDBJ whole genome shotgun (WGS) entry which is preliminary data.</text>
</comment>